<keyword evidence="7" id="KW-1185">Reference proteome</keyword>
<evidence type="ECO:0000256" key="1">
    <source>
        <dbReference type="ARBA" id="ARBA00009080"/>
    </source>
</evidence>
<dbReference type="SUPFAM" id="SSF48179">
    <property type="entry name" value="6-phosphogluconate dehydrogenase C-terminal domain-like"/>
    <property type="match status" value="1"/>
</dbReference>
<dbReference type="Gene3D" id="3.40.50.720">
    <property type="entry name" value="NAD(P)-binding Rossmann-like Domain"/>
    <property type="match status" value="1"/>
</dbReference>
<feature type="domain" description="3-hydroxyisobutyrate dehydrogenase-like NAD-binding" evidence="5">
    <location>
        <begin position="177"/>
        <end position="292"/>
    </location>
</feature>
<dbReference type="PANTHER" id="PTHR43580:SF2">
    <property type="entry name" value="CYTOKINE-LIKE NUCLEAR FACTOR N-PAC"/>
    <property type="match status" value="1"/>
</dbReference>
<dbReference type="InterPro" id="IPR029154">
    <property type="entry name" value="HIBADH-like_NADP-bd"/>
</dbReference>
<dbReference type="Gene3D" id="1.10.1040.10">
    <property type="entry name" value="N-(1-d-carboxylethyl)-l-norvaline Dehydrogenase, domain 2"/>
    <property type="match status" value="1"/>
</dbReference>
<keyword evidence="2 6" id="KW-0560">Oxidoreductase</keyword>
<dbReference type="PANTHER" id="PTHR43580">
    <property type="entry name" value="OXIDOREDUCTASE GLYR1-RELATED"/>
    <property type="match status" value="1"/>
</dbReference>
<dbReference type="Pfam" id="PF03446">
    <property type="entry name" value="NAD_binding_2"/>
    <property type="match status" value="1"/>
</dbReference>
<comment type="caution">
    <text evidence="6">The sequence shown here is derived from an EMBL/GenBank/DDBJ whole genome shotgun (WGS) entry which is preliminary data.</text>
</comment>
<dbReference type="InterPro" id="IPR008927">
    <property type="entry name" value="6-PGluconate_DH-like_C_sf"/>
</dbReference>
<keyword evidence="3" id="KW-0520">NAD</keyword>
<dbReference type="InterPro" id="IPR015815">
    <property type="entry name" value="HIBADH-related"/>
</dbReference>
<reference evidence="6 7" key="1">
    <citation type="submission" date="2023-04" db="EMBL/GenBank/DDBJ databases">
        <title>Draft genome sequence of Saccharopolyspora sp. TS4A08 isolated from sweet potato rhizospheric soil.</title>
        <authorList>
            <person name="Suksaard P."/>
            <person name="Duangmal K."/>
        </authorList>
    </citation>
    <scope>NUCLEOTIDE SEQUENCE [LARGE SCALE GENOMIC DNA]</scope>
    <source>
        <strain evidence="6 7">TS4A08</strain>
    </source>
</reference>
<dbReference type="Proteomes" id="UP001237595">
    <property type="component" value="Unassembled WGS sequence"/>
</dbReference>
<gene>
    <name evidence="6" type="ORF">QFW96_11275</name>
</gene>
<dbReference type="EMBL" id="JASAOF010000005">
    <property type="protein sequence ID" value="MDI2029196.1"/>
    <property type="molecule type" value="Genomic_DNA"/>
</dbReference>
<dbReference type="Pfam" id="PF14833">
    <property type="entry name" value="NAD_binding_11"/>
    <property type="match status" value="1"/>
</dbReference>
<organism evidence="6 7">
    <name type="scientific">Saccharopolyspora ipomoeae</name>
    <dbReference type="NCBI Taxonomy" id="3042027"/>
    <lineage>
        <taxon>Bacteria</taxon>
        <taxon>Bacillati</taxon>
        <taxon>Actinomycetota</taxon>
        <taxon>Actinomycetes</taxon>
        <taxon>Pseudonocardiales</taxon>
        <taxon>Pseudonocardiaceae</taxon>
        <taxon>Saccharopolyspora</taxon>
    </lineage>
</organism>
<evidence type="ECO:0000313" key="7">
    <source>
        <dbReference type="Proteomes" id="UP001237595"/>
    </source>
</evidence>
<accession>A0ABT6PMG0</accession>
<proteinExistence type="inferred from homology"/>
<evidence type="ECO:0000256" key="2">
    <source>
        <dbReference type="ARBA" id="ARBA00023002"/>
    </source>
</evidence>
<evidence type="ECO:0000313" key="6">
    <source>
        <dbReference type="EMBL" id="MDI2029196.1"/>
    </source>
</evidence>
<protein>
    <submittedName>
        <fullName evidence="6">NAD(P)-dependent oxidoreductase</fullName>
        <ecNumber evidence="6">1.1.-.-</ecNumber>
    </submittedName>
</protein>
<comment type="similarity">
    <text evidence="1">Belongs to the HIBADH-related family.</text>
</comment>
<evidence type="ECO:0000259" key="4">
    <source>
        <dbReference type="Pfam" id="PF03446"/>
    </source>
</evidence>
<dbReference type="GO" id="GO:0016491">
    <property type="term" value="F:oxidoreductase activity"/>
    <property type="evidence" value="ECO:0007669"/>
    <property type="project" value="UniProtKB-KW"/>
</dbReference>
<dbReference type="EC" id="1.1.-.-" evidence="6"/>
<dbReference type="InterPro" id="IPR036291">
    <property type="entry name" value="NAD(P)-bd_dom_sf"/>
</dbReference>
<sequence length="297" mass="30392">MSTYLQGEFVMTTVAFLGTGTMGAPMARNLAAAGVDLRVWNRTRSRAEPLAEAGATVVDSPAEAARGADVLITMLLDADSTITAGREAAAALNSGGVWVQMGTIGLPGTESVCAAAAEVGGVTVVDAPVLGTKLPAEKGELVVLAAGAPEVRERVQPLFDAVGTRTQWVGEDPSKAAGSRLKLVANNWVLTLTNAVGESIALAEDLGVNPEDFLAAIAGTATDSPYAHMKGAAIIRGEFPPAFTLSAAAKDAGLVSQAASDAVRLDLAEAVRARFARALTAGHADEDMAAVYYASKR</sequence>
<dbReference type="SUPFAM" id="SSF51735">
    <property type="entry name" value="NAD(P)-binding Rossmann-fold domains"/>
    <property type="match status" value="1"/>
</dbReference>
<dbReference type="InterPro" id="IPR006115">
    <property type="entry name" value="6PGDH_NADP-bd"/>
</dbReference>
<feature type="domain" description="6-phosphogluconate dehydrogenase NADP-binding" evidence="4">
    <location>
        <begin position="13"/>
        <end position="170"/>
    </location>
</feature>
<evidence type="ECO:0000256" key="3">
    <source>
        <dbReference type="ARBA" id="ARBA00023027"/>
    </source>
</evidence>
<dbReference type="InterPro" id="IPR051265">
    <property type="entry name" value="HIBADH-related_NP60_sf"/>
</dbReference>
<name>A0ABT6PMG0_9PSEU</name>
<evidence type="ECO:0000259" key="5">
    <source>
        <dbReference type="Pfam" id="PF14833"/>
    </source>
</evidence>
<dbReference type="InterPro" id="IPR013328">
    <property type="entry name" value="6PGD_dom2"/>
</dbReference>
<dbReference type="PIRSF" id="PIRSF000103">
    <property type="entry name" value="HIBADH"/>
    <property type="match status" value="1"/>
</dbReference>